<evidence type="ECO:0000313" key="2">
    <source>
        <dbReference type="Proteomes" id="UP000006403"/>
    </source>
</evidence>
<dbReference type="Proteomes" id="UP000006403">
    <property type="component" value="Unassembled WGS sequence"/>
</dbReference>
<sequence length="40" mass="4698">MIKTPVGIKKTPLFLYKAKIITENFLQSLLSLQERLYQTE</sequence>
<dbReference type="EMBL" id="AMBL01000027">
    <property type="protein sequence ID" value="EJY46188.1"/>
    <property type="molecule type" value="Genomic_DNA"/>
</dbReference>
<accession>J6KD41</accession>
<protein>
    <submittedName>
        <fullName evidence="1">Uncharacterized protein</fullName>
    </submittedName>
</protein>
<name>J6KD41_ENTFC</name>
<dbReference type="HOGENOM" id="CLU_3289286_0_0_9"/>
<organism evidence="1 2">
    <name type="scientific">Enterococcus faecium 505</name>
    <dbReference type="NCBI Taxonomy" id="1134806"/>
    <lineage>
        <taxon>Bacteria</taxon>
        <taxon>Bacillati</taxon>
        <taxon>Bacillota</taxon>
        <taxon>Bacilli</taxon>
        <taxon>Lactobacillales</taxon>
        <taxon>Enterococcaceae</taxon>
        <taxon>Enterococcus</taxon>
    </lineage>
</organism>
<gene>
    <name evidence="1" type="ORF">HMPREF1348_01080</name>
</gene>
<comment type="caution">
    <text evidence="1">The sequence shown here is derived from an EMBL/GenBank/DDBJ whole genome shotgun (WGS) entry which is preliminary data.</text>
</comment>
<proteinExistence type="predicted"/>
<evidence type="ECO:0000313" key="1">
    <source>
        <dbReference type="EMBL" id="EJY46188.1"/>
    </source>
</evidence>
<reference evidence="1 2" key="1">
    <citation type="submission" date="2012-04" db="EMBL/GenBank/DDBJ databases">
        <authorList>
            <person name="Weinstock G."/>
            <person name="Sodergren E."/>
            <person name="Lobos E.A."/>
            <person name="Fulton L."/>
            <person name="Fulton R."/>
            <person name="Courtney L."/>
            <person name="Fronick C."/>
            <person name="O'Laughlin M."/>
            <person name="Godfrey J."/>
            <person name="Wilson R.M."/>
            <person name="Miner T."/>
            <person name="Farmer C."/>
            <person name="Delehaunty K."/>
            <person name="Cordes M."/>
            <person name="Minx P."/>
            <person name="Tomlinson C."/>
            <person name="Chen J."/>
            <person name="Wollam A."/>
            <person name="Pepin K.H."/>
            <person name="Bhonagiri V."/>
            <person name="Zhang X."/>
            <person name="Suruliraj S."/>
            <person name="Warren W."/>
            <person name="Mitreva M."/>
            <person name="Mardis E.R."/>
            <person name="Wilson R.K."/>
        </authorList>
    </citation>
    <scope>NUCLEOTIDE SEQUENCE [LARGE SCALE GENOMIC DNA]</scope>
    <source>
        <strain evidence="1 2">505</strain>
    </source>
</reference>
<dbReference type="AlphaFoldDB" id="J6KD41"/>